<sequence length="74" mass="8497">MASFPQFVEVIWYPPTIYCIRVGEQYTLLKISQQDFVLLEDASTKLDQSVLLPLELYCLQIMTNDLLAESSLIP</sequence>
<gene>
    <name evidence="1" type="ORF">NPIL_365771</name>
</gene>
<protein>
    <submittedName>
        <fullName evidence="1">Uncharacterized protein</fullName>
    </submittedName>
</protein>
<organism evidence="1 2">
    <name type="scientific">Nephila pilipes</name>
    <name type="common">Giant wood spider</name>
    <name type="synonym">Nephila maculata</name>
    <dbReference type="NCBI Taxonomy" id="299642"/>
    <lineage>
        <taxon>Eukaryota</taxon>
        <taxon>Metazoa</taxon>
        <taxon>Ecdysozoa</taxon>
        <taxon>Arthropoda</taxon>
        <taxon>Chelicerata</taxon>
        <taxon>Arachnida</taxon>
        <taxon>Araneae</taxon>
        <taxon>Araneomorphae</taxon>
        <taxon>Entelegynae</taxon>
        <taxon>Araneoidea</taxon>
        <taxon>Nephilidae</taxon>
        <taxon>Nephila</taxon>
    </lineage>
</organism>
<dbReference type="Proteomes" id="UP000887013">
    <property type="component" value="Unassembled WGS sequence"/>
</dbReference>
<name>A0A8X6JIN4_NEPPI</name>
<dbReference type="EMBL" id="BMAW01042424">
    <property type="protein sequence ID" value="GFS34072.1"/>
    <property type="molecule type" value="Genomic_DNA"/>
</dbReference>
<evidence type="ECO:0000313" key="2">
    <source>
        <dbReference type="Proteomes" id="UP000887013"/>
    </source>
</evidence>
<proteinExistence type="predicted"/>
<comment type="caution">
    <text evidence="1">The sequence shown here is derived from an EMBL/GenBank/DDBJ whole genome shotgun (WGS) entry which is preliminary data.</text>
</comment>
<accession>A0A8X6JIN4</accession>
<dbReference type="AlphaFoldDB" id="A0A8X6JIN4"/>
<evidence type="ECO:0000313" key="1">
    <source>
        <dbReference type="EMBL" id="GFS34072.1"/>
    </source>
</evidence>
<keyword evidence="2" id="KW-1185">Reference proteome</keyword>
<reference evidence="1" key="1">
    <citation type="submission" date="2020-08" db="EMBL/GenBank/DDBJ databases">
        <title>Multicomponent nature underlies the extraordinary mechanical properties of spider dragline silk.</title>
        <authorList>
            <person name="Kono N."/>
            <person name="Nakamura H."/>
            <person name="Mori M."/>
            <person name="Yoshida Y."/>
            <person name="Ohtoshi R."/>
            <person name="Malay A.D."/>
            <person name="Moran D.A.P."/>
            <person name="Tomita M."/>
            <person name="Numata K."/>
            <person name="Arakawa K."/>
        </authorList>
    </citation>
    <scope>NUCLEOTIDE SEQUENCE</scope>
</reference>